<dbReference type="EMBL" id="JBHUEJ010000002">
    <property type="protein sequence ID" value="MFD1709008.1"/>
    <property type="molecule type" value="Genomic_DNA"/>
</dbReference>
<protein>
    <submittedName>
        <fullName evidence="3">DUF2892 domain-containing protein</fullName>
    </submittedName>
</protein>
<evidence type="ECO:0000256" key="1">
    <source>
        <dbReference type="SAM" id="Phobius"/>
    </source>
</evidence>
<feature type="transmembrane region" description="Helical" evidence="1">
    <location>
        <begin position="12"/>
        <end position="34"/>
    </location>
</feature>
<accession>A0ABW4KNB3</accession>
<dbReference type="InterPro" id="IPR021309">
    <property type="entry name" value="YgaP-like_TM"/>
</dbReference>
<organism evidence="3 4">
    <name type="scientific">Ottowia flava</name>
    <dbReference type="NCBI Taxonomy" id="2675430"/>
    <lineage>
        <taxon>Bacteria</taxon>
        <taxon>Pseudomonadati</taxon>
        <taxon>Pseudomonadota</taxon>
        <taxon>Betaproteobacteria</taxon>
        <taxon>Burkholderiales</taxon>
        <taxon>Comamonadaceae</taxon>
        <taxon>Ottowia</taxon>
    </lineage>
</organism>
<evidence type="ECO:0000313" key="4">
    <source>
        <dbReference type="Proteomes" id="UP001597304"/>
    </source>
</evidence>
<evidence type="ECO:0000313" key="3">
    <source>
        <dbReference type="EMBL" id="MFD1709008.1"/>
    </source>
</evidence>
<feature type="domain" description="Inner membrane protein YgaP-like transmembrane" evidence="2">
    <location>
        <begin position="1"/>
        <end position="60"/>
    </location>
</feature>
<evidence type="ECO:0000259" key="2">
    <source>
        <dbReference type="Pfam" id="PF11127"/>
    </source>
</evidence>
<proteinExistence type="predicted"/>
<comment type="caution">
    <text evidence="3">The sequence shown here is derived from an EMBL/GenBank/DDBJ whole genome shotgun (WGS) entry which is preliminary data.</text>
</comment>
<keyword evidence="1" id="KW-1133">Transmembrane helix</keyword>
<reference evidence="4" key="1">
    <citation type="journal article" date="2019" name="Int. J. Syst. Evol. Microbiol.">
        <title>The Global Catalogue of Microorganisms (GCM) 10K type strain sequencing project: providing services to taxonomists for standard genome sequencing and annotation.</title>
        <authorList>
            <consortium name="The Broad Institute Genomics Platform"/>
            <consortium name="The Broad Institute Genome Sequencing Center for Infectious Disease"/>
            <person name="Wu L."/>
            <person name="Ma J."/>
        </authorList>
    </citation>
    <scope>NUCLEOTIDE SEQUENCE [LARGE SCALE GENOMIC DNA]</scope>
    <source>
        <strain evidence="4">LMG 29247</strain>
    </source>
</reference>
<keyword evidence="4" id="KW-1185">Reference proteome</keyword>
<sequence>MKLNVGGIDRILRIVVGLVLIGLAATGTVGWWGWLGVIPLATGLFRVCPAYSLLGLNSCPLHGPKH</sequence>
<dbReference type="Proteomes" id="UP001597304">
    <property type="component" value="Unassembled WGS sequence"/>
</dbReference>
<dbReference type="Pfam" id="PF11127">
    <property type="entry name" value="YgaP-like_TM"/>
    <property type="match status" value="1"/>
</dbReference>
<gene>
    <name evidence="3" type="ORF">ACFSF0_00150</name>
</gene>
<dbReference type="RefSeq" id="WP_147914405.1">
    <property type="nucleotide sequence ID" value="NZ_JBHUEJ010000002.1"/>
</dbReference>
<keyword evidence="1" id="KW-0812">Transmembrane</keyword>
<name>A0ABW4KNB3_9BURK</name>
<keyword evidence="1" id="KW-0472">Membrane</keyword>